<dbReference type="AlphaFoldDB" id="A0A4V2DPA1"/>
<evidence type="ECO:0000313" key="3">
    <source>
        <dbReference type="Proteomes" id="UP000293483"/>
    </source>
</evidence>
<dbReference type="Gene3D" id="3.40.50.1820">
    <property type="entry name" value="alpha/beta hydrolase"/>
    <property type="match status" value="1"/>
</dbReference>
<dbReference type="PANTHER" id="PTHR37017">
    <property type="entry name" value="AB HYDROLASE-1 DOMAIN-CONTAINING PROTEIN-RELATED"/>
    <property type="match status" value="1"/>
</dbReference>
<accession>A0A4V2DPA1</accession>
<protein>
    <submittedName>
        <fullName evidence="2">Alpha/beta hydrolase</fullName>
    </submittedName>
</protein>
<dbReference type="Pfam" id="PF12697">
    <property type="entry name" value="Abhydrolase_6"/>
    <property type="match status" value="1"/>
</dbReference>
<dbReference type="Proteomes" id="UP000293483">
    <property type="component" value="Unassembled WGS sequence"/>
</dbReference>
<dbReference type="InterPro" id="IPR029058">
    <property type="entry name" value="AB_hydrolase_fold"/>
</dbReference>
<reference evidence="2 3" key="1">
    <citation type="submission" date="2019-02" db="EMBL/GenBank/DDBJ databases">
        <title>The Batch Genome Submission of Acinetobacter spp. strains.</title>
        <authorList>
            <person name="Qin J."/>
            <person name="Hu Y."/>
            <person name="Ye H."/>
            <person name="Wei L."/>
            <person name="Feng Y."/>
            <person name="Zong Z."/>
        </authorList>
    </citation>
    <scope>NUCLEOTIDE SEQUENCE [LARGE SCALE GENOMIC DNA]</scope>
    <source>
        <strain evidence="2 3">WCHABo060081</strain>
    </source>
</reference>
<organism evidence="2 3">
    <name type="scientific">Acinetobacter bouvetii</name>
    <dbReference type="NCBI Taxonomy" id="202951"/>
    <lineage>
        <taxon>Bacteria</taxon>
        <taxon>Pseudomonadati</taxon>
        <taxon>Pseudomonadota</taxon>
        <taxon>Gammaproteobacteria</taxon>
        <taxon>Moraxellales</taxon>
        <taxon>Moraxellaceae</taxon>
        <taxon>Acinetobacter</taxon>
    </lineage>
</organism>
<dbReference type="PANTHER" id="PTHR37017:SF11">
    <property type="entry name" value="ESTERASE_LIPASE_THIOESTERASE DOMAIN-CONTAINING PROTEIN"/>
    <property type="match status" value="1"/>
</dbReference>
<evidence type="ECO:0000313" key="2">
    <source>
        <dbReference type="EMBL" id="RZG65954.1"/>
    </source>
</evidence>
<gene>
    <name evidence="2" type="ORF">EXE25_12420</name>
</gene>
<proteinExistence type="predicted"/>
<feature type="domain" description="AB hydrolase-1" evidence="1">
    <location>
        <begin position="31"/>
        <end position="244"/>
    </location>
</feature>
<dbReference type="SUPFAM" id="SSF53474">
    <property type="entry name" value="alpha/beta-Hydrolases"/>
    <property type="match status" value="1"/>
</dbReference>
<comment type="caution">
    <text evidence="2">The sequence shown here is derived from an EMBL/GenBank/DDBJ whole genome shotgun (WGS) entry which is preliminary data.</text>
</comment>
<dbReference type="EMBL" id="SGSU01000013">
    <property type="protein sequence ID" value="RZG65954.1"/>
    <property type="molecule type" value="Genomic_DNA"/>
</dbReference>
<dbReference type="InterPro" id="IPR052897">
    <property type="entry name" value="Sec-Metab_Biosynth_Hydrolase"/>
</dbReference>
<sequence>MYSELINKTQIKRFAMQNHQHHTDTQNKPTIVLVHGAFADGSTWNPVIQLLQAEGFNTIAVQNPLSSLDDDVLATQRVLNRIGSPVVLVGHSWGGMVVTEAGQHESVKSLVYVAAFAPAVGESVVNLGQGLPAPSGFAHLVSDQDGFLTLSLEGIEQHLAQDLNDSVQTQLMYATQTPIRARNFEEKVNAAAWKVKPSTYIISEDDYMLQPELQKKMAERMSANITTLKASHVPHLSQAAEVAKVIIEAASKV</sequence>
<dbReference type="InterPro" id="IPR000073">
    <property type="entry name" value="AB_hydrolase_1"/>
</dbReference>
<evidence type="ECO:0000259" key="1">
    <source>
        <dbReference type="Pfam" id="PF12697"/>
    </source>
</evidence>
<name>A0A4V2DPA1_9GAMM</name>
<keyword evidence="2" id="KW-0378">Hydrolase</keyword>
<dbReference type="GO" id="GO:0016787">
    <property type="term" value="F:hydrolase activity"/>
    <property type="evidence" value="ECO:0007669"/>
    <property type="project" value="UniProtKB-KW"/>
</dbReference>